<dbReference type="EMBL" id="CALTRL010005993">
    <property type="protein sequence ID" value="CAH7688571.1"/>
    <property type="molecule type" value="Genomic_DNA"/>
</dbReference>
<comment type="caution">
    <text evidence="2">The sequence shown here is derived from an EMBL/GenBank/DDBJ whole genome shotgun (WGS) entry which is preliminary data.</text>
</comment>
<protein>
    <submittedName>
        <fullName evidence="2">Uncharacterized protein</fullName>
    </submittedName>
</protein>
<organism evidence="2 3">
    <name type="scientific">Phakopsora pachyrhizi</name>
    <name type="common">Asian soybean rust disease fungus</name>
    <dbReference type="NCBI Taxonomy" id="170000"/>
    <lineage>
        <taxon>Eukaryota</taxon>
        <taxon>Fungi</taxon>
        <taxon>Dikarya</taxon>
        <taxon>Basidiomycota</taxon>
        <taxon>Pucciniomycotina</taxon>
        <taxon>Pucciniomycetes</taxon>
        <taxon>Pucciniales</taxon>
        <taxon>Phakopsoraceae</taxon>
        <taxon>Phakopsora</taxon>
    </lineage>
</organism>
<feature type="compositionally biased region" description="Basic and acidic residues" evidence="1">
    <location>
        <begin position="482"/>
        <end position="493"/>
    </location>
</feature>
<gene>
    <name evidence="2" type="ORF">PPACK8108_LOCUS23543</name>
</gene>
<dbReference type="Proteomes" id="UP001153365">
    <property type="component" value="Unassembled WGS sequence"/>
</dbReference>
<sequence length="705" mass="81981">MTSFQFPDRSISGNDGKTIEREINLIRIANYLPKVGPTYLDIEKAFELINSTVPVRWSDLGTQTSTFRLVKKECDELNVECLFKLRHSFFCLQEELDPRRLLLSRNDWPSLTAPSAITTVNFIIKSSNTLLSMLSQQPETFDSSAQISVRYESLMSITQDFDRIRSRFLDLLINYANFLGKISVKQSDRSETDHRVSLSEELIRLVGTAIFKVHSLLKGARVQVQGTTAEKIFEPNNSVQLVGDGLVQDLYNMRIELALSEYEISYTRWLQYRHRSLYPKLSREKFDQIRLSLLPSLRDQLLYLRMILHPKNLSLTSDRSRPNWGLIFELPQLITKKIKESIDALQSSFPRRPCFLEPTKSIIVPGVNIYEAGKSVDQFLRDWSESVKFYKEYLITIRFNPRGQANIQLELWSKFERMFTDCFTSISSSIRSITNINRLWIFNDFVLFQLFLNRKIKENIDAVDELTERFDTDDYDGNNHSGIEEEVRDEDNNQHNGISNNTNGNSNDTNGNSNDTNGNINDTNGNSNDTNERPQRHRLRLMKDLKDSEALRFSHEFQGLLYFLERLNYGWGFTSEVDIDRKFKELLGTLIRMREIFKRKVDSQESIEDSDEEEQTEKQIVEQNRSLSLDDLSYELDGEEEDDQVWLKNWIYQLALVAKEGCSSHKRFCKKHLDFSRAGINGPYSIFGKSEVTEESFEFSSDYSS</sequence>
<evidence type="ECO:0000313" key="3">
    <source>
        <dbReference type="Proteomes" id="UP001153365"/>
    </source>
</evidence>
<evidence type="ECO:0000256" key="1">
    <source>
        <dbReference type="SAM" id="MobiDB-lite"/>
    </source>
</evidence>
<feature type="compositionally biased region" description="Low complexity" evidence="1">
    <location>
        <begin position="496"/>
        <end position="529"/>
    </location>
</feature>
<dbReference type="AlphaFoldDB" id="A0AAV0BQE2"/>
<feature type="region of interest" description="Disordered" evidence="1">
    <location>
        <begin position="474"/>
        <end position="535"/>
    </location>
</feature>
<proteinExistence type="predicted"/>
<accession>A0AAV0BQE2</accession>
<name>A0AAV0BQE2_PHAPC</name>
<keyword evidence="3" id="KW-1185">Reference proteome</keyword>
<reference evidence="2" key="1">
    <citation type="submission" date="2022-06" db="EMBL/GenBank/DDBJ databases">
        <authorList>
            <consortium name="SYNGENTA / RWTH Aachen University"/>
        </authorList>
    </citation>
    <scope>NUCLEOTIDE SEQUENCE</scope>
</reference>
<evidence type="ECO:0000313" key="2">
    <source>
        <dbReference type="EMBL" id="CAH7688571.1"/>
    </source>
</evidence>